<accession>A0ABW2D5T8</accession>
<dbReference type="SMART" id="SM00382">
    <property type="entry name" value="AAA"/>
    <property type="match status" value="1"/>
</dbReference>
<dbReference type="PANTHER" id="PTHR43392">
    <property type="entry name" value="AAA-TYPE ATPASE FAMILY PROTEIN / ANKYRIN REPEAT FAMILY PROTEIN"/>
    <property type="match status" value="1"/>
</dbReference>
<keyword evidence="3" id="KW-0067">ATP-binding</keyword>
<dbReference type="InterPro" id="IPR027417">
    <property type="entry name" value="P-loop_NTPase"/>
</dbReference>
<dbReference type="PANTHER" id="PTHR43392:SF2">
    <property type="entry name" value="AAA-TYPE ATPASE FAMILY PROTEIN _ ANKYRIN REPEAT FAMILY PROTEIN"/>
    <property type="match status" value="1"/>
</dbReference>
<dbReference type="EMBL" id="JBHSYS010000002">
    <property type="protein sequence ID" value="MFC6957700.1"/>
    <property type="molecule type" value="Genomic_DNA"/>
</dbReference>
<evidence type="ECO:0000256" key="4">
    <source>
        <dbReference type="PROSITE-ProRule" id="PRU00339"/>
    </source>
</evidence>
<evidence type="ECO:0000313" key="6">
    <source>
        <dbReference type="EMBL" id="MFC6957700.1"/>
    </source>
</evidence>
<organism evidence="6 7">
    <name type="scientific">Glycomyces mayteni</name>
    <dbReference type="NCBI Taxonomy" id="543887"/>
    <lineage>
        <taxon>Bacteria</taxon>
        <taxon>Bacillati</taxon>
        <taxon>Actinomycetota</taxon>
        <taxon>Actinomycetes</taxon>
        <taxon>Glycomycetales</taxon>
        <taxon>Glycomycetaceae</taxon>
        <taxon>Glycomyces</taxon>
    </lineage>
</organism>
<dbReference type="RefSeq" id="WP_382349718.1">
    <property type="nucleotide sequence ID" value="NZ_JBHMBP010000002.1"/>
</dbReference>
<proteinExistence type="inferred from homology"/>
<dbReference type="InterPro" id="IPR041627">
    <property type="entry name" value="AAA_lid_6"/>
</dbReference>
<dbReference type="Pfam" id="PF00004">
    <property type="entry name" value="AAA"/>
    <property type="match status" value="1"/>
</dbReference>
<dbReference type="SUPFAM" id="SSF48452">
    <property type="entry name" value="TPR-like"/>
    <property type="match status" value="1"/>
</dbReference>
<sequence length="551" mass="59830">MPPSGTAASVLETWVRGVGLLRQGDLVRASDCFEFVLDYDPGIADAWLGLYATGERRDEALRAMVRHQAHLGRFRDSTGLRIETSFAIGKFVAYKLSGAYDAWLAHVAALLDADDFAAAGDQLVLAADRETTDQTRFLQTRLHYEQGEWEHVLKAAHGITDPALRDESALYTAASLVHLGTPYEALEVLDGLPTAISLPAFSAHLAFVRGVAMESLGEEREAAQSFQRAFRLAPDVEAFAERVRALRPEKTVDLDFERRPPSGAPDRAELLSRAAGTLDAMIGLESVKQQVQALKAQYRMAMLKKERGLPSAARPQHFVFTGPPGTGKTTVARVMGEILAGLGLLEHGRVVEVQRGDLVGGYLGHTAMKTRAKIKEATGGVLFVDEAYSLANRGYADQADAFGDEALQEILTAAENLRDRLVIVLAGYTDQIDELLDANPGLRSRFSTVVAFPSYSARELTEIAFAIFDTAGETLTGDAEAALREGFTAAVAAGIDELGNGRFARELSHRATTERDLRLLHLHGDHGTPSSTEMTTIDPADIAKAFTHFNR</sequence>
<evidence type="ECO:0000256" key="2">
    <source>
        <dbReference type="ARBA" id="ARBA00022741"/>
    </source>
</evidence>
<dbReference type="InterPro" id="IPR050773">
    <property type="entry name" value="CbxX/CfxQ_RuBisCO_ESX"/>
</dbReference>
<keyword evidence="7" id="KW-1185">Reference proteome</keyword>
<keyword evidence="2" id="KW-0547">Nucleotide-binding</keyword>
<keyword evidence="4" id="KW-0802">TPR repeat</keyword>
<dbReference type="Pfam" id="PF17866">
    <property type="entry name" value="AAA_lid_6"/>
    <property type="match status" value="1"/>
</dbReference>
<evidence type="ECO:0000313" key="7">
    <source>
        <dbReference type="Proteomes" id="UP001596470"/>
    </source>
</evidence>
<dbReference type="Gene3D" id="1.25.40.10">
    <property type="entry name" value="Tetratricopeptide repeat domain"/>
    <property type="match status" value="1"/>
</dbReference>
<reference evidence="7" key="1">
    <citation type="journal article" date="2019" name="Int. J. Syst. Evol. Microbiol.">
        <title>The Global Catalogue of Microorganisms (GCM) 10K type strain sequencing project: providing services to taxonomists for standard genome sequencing and annotation.</title>
        <authorList>
            <consortium name="The Broad Institute Genomics Platform"/>
            <consortium name="The Broad Institute Genome Sequencing Center for Infectious Disease"/>
            <person name="Wu L."/>
            <person name="Ma J."/>
        </authorList>
    </citation>
    <scope>NUCLEOTIDE SEQUENCE [LARGE SCALE GENOMIC DNA]</scope>
    <source>
        <strain evidence="7">KACC 12634</strain>
    </source>
</reference>
<dbReference type="PRINTS" id="PR00819">
    <property type="entry name" value="CBXCFQXSUPER"/>
</dbReference>
<dbReference type="SUPFAM" id="SSF52540">
    <property type="entry name" value="P-loop containing nucleoside triphosphate hydrolases"/>
    <property type="match status" value="1"/>
</dbReference>
<dbReference type="CDD" id="cd00009">
    <property type="entry name" value="AAA"/>
    <property type="match status" value="1"/>
</dbReference>
<dbReference type="InterPro" id="IPR003593">
    <property type="entry name" value="AAA+_ATPase"/>
</dbReference>
<dbReference type="InterPro" id="IPR019734">
    <property type="entry name" value="TPR_rpt"/>
</dbReference>
<dbReference type="Pfam" id="PF21545">
    <property type="entry name" value="T7SS_EccA1_N"/>
    <property type="match status" value="1"/>
</dbReference>
<dbReference type="Gene3D" id="1.10.8.60">
    <property type="match status" value="1"/>
</dbReference>
<dbReference type="Gene3D" id="3.40.50.300">
    <property type="entry name" value="P-loop containing nucleotide triphosphate hydrolases"/>
    <property type="match status" value="1"/>
</dbReference>
<name>A0ABW2D5T8_9ACTN</name>
<evidence type="ECO:0000256" key="1">
    <source>
        <dbReference type="ARBA" id="ARBA00010378"/>
    </source>
</evidence>
<feature type="domain" description="AAA+ ATPase" evidence="5">
    <location>
        <begin position="314"/>
        <end position="456"/>
    </location>
</feature>
<comment type="caution">
    <text evidence="6">The sequence shown here is derived from an EMBL/GenBank/DDBJ whole genome shotgun (WGS) entry which is preliminary data.</text>
</comment>
<dbReference type="InterPro" id="IPR003959">
    <property type="entry name" value="ATPase_AAA_core"/>
</dbReference>
<dbReference type="InterPro" id="IPR049078">
    <property type="entry name" value="T7SS_EccA1-like_N"/>
</dbReference>
<dbReference type="PROSITE" id="PS50005">
    <property type="entry name" value="TPR"/>
    <property type="match status" value="1"/>
</dbReference>
<protein>
    <submittedName>
        <fullName evidence="6">AAA family ATPase</fullName>
    </submittedName>
</protein>
<evidence type="ECO:0000259" key="5">
    <source>
        <dbReference type="SMART" id="SM00382"/>
    </source>
</evidence>
<gene>
    <name evidence="6" type="ORF">ACFQS3_10890</name>
</gene>
<dbReference type="InterPro" id="IPR011990">
    <property type="entry name" value="TPR-like_helical_dom_sf"/>
</dbReference>
<comment type="similarity">
    <text evidence="1">Belongs to the CbxX/CfxQ family.</text>
</comment>
<feature type="repeat" description="TPR" evidence="4">
    <location>
        <begin position="203"/>
        <end position="236"/>
    </location>
</feature>
<evidence type="ECO:0000256" key="3">
    <source>
        <dbReference type="ARBA" id="ARBA00022840"/>
    </source>
</evidence>
<dbReference type="InterPro" id="IPR000641">
    <property type="entry name" value="CbxX/CfxQ"/>
</dbReference>
<dbReference type="Proteomes" id="UP001596470">
    <property type="component" value="Unassembled WGS sequence"/>
</dbReference>